<feature type="transmembrane region" description="Helical" evidence="1">
    <location>
        <begin position="240"/>
        <end position="262"/>
    </location>
</feature>
<dbReference type="SUPFAM" id="SSF103481">
    <property type="entry name" value="Multidrug resistance efflux transporter EmrE"/>
    <property type="match status" value="2"/>
</dbReference>
<dbReference type="InterPro" id="IPR037185">
    <property type="entry name" value="EmrE-like"/>
</dbReference>
<feature type="transmembrane region" description="Helical" evidence="1">
    <location>
        <begin position="90"/>
        <end position="110"/>
    </location>
</feature>
<feature type="domain" description="EamA" evidence="2">
    <location>
        <begin position="2"/>
        <end position="133"/>
    </location>
</feature>
<dbReference type="InterPro" id="IPR000620">
    <property type="entry name" value="EamA_dom"/>
</dbReference>
<sequence length="288" mass="32025">MLWFFLALAAGLTQAGNDVISKRFFSDLTAYEMGLIRLLFAMPFLVAGLIFIPWPELDKTFWKCMACAMPLEVIAFLCYMRAIKISPLSLTLPFLAFTPAFVILTGHVILDERLNLYGILGIAMIVSGSYTLNLSSAKIKFIAPFLAVFKEHGSWLMLLTAFLYSITSTIGKLAIMHSSPQFFGVIYFLFFGLVLATLFPLMPGAEMANLFKRPVIGLIAGMILTTMVFCHMYAISLIQAAYMISVKRTSLLFGVIFGFVIFKEKNIKERFLGVSIMMAGVMVIGFLG</sequence>
<name>A0A445MWA2_9BACT</name>
<feature type="transmembrane region" description="Helical" evidence="1">
    <location>
        <begin position="181"/>
        <end position="202"/>
    </location>
</feature>
<accession>A0A445MWA2</accession>
<organism evidence="3">
    <name type="scientific">uncultured Desulfobacterium sp</name>
    <dbReference type="NCBI Taxonomy" id="201089"/>
    <lineage>
        <taxon>Bacteria</taxon>
        <taxon>Pseudomonadati</taxon>
        <taxon>Thermodesulfobacteriota</taxon>
        <taxon>Desulfobacteria</taxon>
        <taxon>Desulfobacterales</taxon>
        <taxon>Desulfobacteriaceae</taxon>
        <taxon>Desulfobacterium</taxon>
        <taxon>environmental samples</taxon>
    </lineage>
</organism>
<reference evidence="3" key="1">
    <citation type="submission" date="2018-01" db="EMBL/GenBank/DDBJ databases">
        <authorList>
            <person name="Regsiter A."/>
            <person name="William W."/>
        </authorList>
    </citation>
    <scope>NUCLEOTIDE SEQUENCE</scope>
    <source>
        <strain evidence="3">TRIP AH-1</strain>
    </source>
</reference>
<protein>
    <submittedName>
        <fullName evidence="3">Permease of the DMT superfamily</fullName>
    </submittedName>
</protein>
<keyword evidence="1" id="KW-1133">Transmembrane helix</keyword>
<keyword evidence="1" id="KW-0812">Transmembrane</keyword>
<dbReference type="EMBL" id="OJIN01000104">
    <property type="protein sequence ID" value="SPD73748.1"/>
    <property type="molecule type" value="Genomic_DNA"/>
</dbReference>
<feature type="transmembrane region" description="Helical" evidence="1">
    <location>
        <begin position="116"/>
        <end position="134"/>
    </location>
</feature>
<gene>
    <name evidence="3" type="ORF">PITCH_A1920087</name>
</gene>
<feature type="transmembrane region" description="Helical" evidence="1">
    <location>
        <begin position="155"/>
        <end position="175"/>
    </location>
</feature>
<feature type="domain" description="EamA" evidence="2">
    <location>
        <begin position="153"/>
        <end position="285"/>
    </location>
</feature>
<feature type="transmembrane region" description="Helical" evidence="1">
    <location>
        <begin position="214"/>
        <end position="234"/>
    </location>
</feature>
<feature type="transmembrane region" description="Helical" evidence="1">
    <location>
        <begin position="34"/>
        <end position="54"/>
    </location>
</feature>
<dbReference type="PANTHER" id="PTHR22911:SF137">
    <property type="entry name" value="SOLUTE CARRIER FAMILY 35 MEMBER G2-RELATED"/>
    <property type="match status" value="1"/>
</dbReference>
<feature type="transmembrane region" description="Helical" evidence="1">
    <location>
        <begin position="271"/>
        <end position="287"/>
    </location>
</feature>
<evidence type="ECO:0000256" key="1">
    <source>
        <dbReference type="SAM" id="Phobius"/>
    </source>
</evidence>
<dbReference type="Gene3D" id="1.10.3730.20">
    <property type="match status" value="1"/>
</dbReference>
<evidence type="ECO:0000259" key="2">
    <source>
        <dbReference type="Pfam" id="PF00892"/>
    </source>
</evidence>
<dbReference type="AlphaFoldDB" id="A0A445MWA2"/>
<keyword evidence="1" id="KW-0472">Membrane</keyword>
<dbReference type="Pfam" id="PF00892">
    <property type="entry name" value="EamA"/>
    <property type="match status" value="2"/>
</dbReference>
<proteinExistence type="predicted"/>
<evidence type="ECO:0000313" key="3">
    <source>
        <dbReference type="EMBL" id="SPD73748.1"/>
    </source>
</evidence>
<dbReference type="GO" id="GO:0016020">
    <property type="term" value="C:membrane"/>
    <property type="evidence" value="ECO:0007669"/>
    <property type="project" value="InterPro"/>
</dbReference>
<dbReference type="PANTHER" id="PTHR22911">
    <property type="entry name" value="ACYL-MALONYL CONDENSING ENZYME-RELATED"/>
    <property type="match status" value="1"/>
</dbReference>